<dbReference type="AlphaFoldDB" id="A0A0E4BTD0"/>
<feature type="compositionally biased region" description="Basic and acidic residues" evidence="1">
    <location>
        <begin position="13"/>
        <end position="31"/>
    </location>
</feature>
<evidence type="ECO:0000256" key="1">
    <source>
        <dbReference type="SAM" id="MobiDB-lite"/>
    </source>
</evidence>
<dbReference type="RefSeq" id="WP_373565255.1">
    <property type="nucleotide sequence ID" value="NZ_JAFCKD010000005.1"/>
</dbReference>
<accession>A0A0E4BTD0</accession>
<reference evidence="2 3" key="1">
    <citation type="submission" date="2014-11" db="EMBL/GenBank/DDBJ databases">
        <title>Symbiosis island explosion on the genome of extra-slow-growing strains of soybean bradyrhizobia with massive insertion sequences.</title>
        <authorList>
            <person name="Iida T."/>
            <person name="Minamisawa K."/>
        </authorList>
    </citation>
    <scope>NUCLEOTIDE SEQUENCE [LARGE SCALE GENOMIC DNA]</scope>
    <source>
        <strain evidence="2 3">NK6</strain>
    </source>
</reference>
<dbReference type="Proteomes" id="UP000063308">
    <property type="component" value="Chromosome"/>
</dbReference>
<protein>
    <submittedName>
        <fullName evidence="2">Uncharacterized protein</fullName>
    </submittedName>
</protein>
<evidence type="ECO:0000313" key="3">
    <source>
        <dbReference type="Proteomes" id="UP000063308"/>
    </source>
</evidence>
<sequence length="75" mass="8203">MDNPSHLPVSGDRGWRADRTRTDSRRVDRQDPGGWLHAGQRDQVDGGGETTAKAVKNGKPVRLLIDGAGQIKEQN</sequence>
<dbReference type="EMBL" id="AP014685">
    <property type="protein sequence ID" value="BAR60271.1"/>
    <property type="molecule type" value="Genomic_DNA"/>
</dbReference>
<name>A0A0E4BTD0_9BRAD</name>
<evidence type="ECO:0000313" key="2">
    <source>
        <dbReference type="EMBL" id="BAR60271.1"/>
    </source>
</evidence>
<gene>
    <name evidence="2" type="ORF">NK6_7120</name>
</gene>
<proteinExistence type="predicted"/>
<feature type="region of interest" description="Disordered" evidence="1">
    <location>
        <begin position="1"/>
        <end position="58"/>
    </location>
</feature>
<organism evidence="2 3">
    <name type="scientific">Bradyrhizobium diazoefficiens</name>
    <dbReference type="NCBI Taxonomy" id="1355477"/>
    <lineage>
        <taxon>Bacteria</taxon>
        <taxon>Pseudomonadati</taxon>
        <taxon>Pseudomonadota</taxon>
        <taxon>Alphaproteobacteria</taxon>
        <taxon>Hyphomicrobiales</taxon>
        <taxon>Nitrobacteraceae</taxon>
        <taxon>Bradyrhizobium</taxon>
    </lineage>
</organism>